<keyword evidence="5" id="KW-0418">Kinase</keyword>
<dbReference type="Pfam" id="PF13426">
    <property type="entry name" value="PAS_9"/>
    <property type="match status" value="1"/>
</dbReference>
<evidence type="ECO:0000256" key="5">
    <source>
        <dbReference type="ARBA" id="ARBA00022777"/>
    </source>
</evidence>
<dbReference type="InterPro" id="IPR052162">
    <property type="entry name" value="Sensor_kinase/Photoreceptor"/>
</dbReference>
<dbReference type="EC" id="2.7.13.3" evidence="2"/>
<dbReference type="NCBIfam" id="TIGR00229">
    <property type="entry name" value="sensory_box"/>
    <property type="match status" value="1"/>
</dbReference>
<dbReference type="GO" id="GO:0004673">
    <property type="term" value="F:protein histidine kinase activity"/>
    <property type="evidence" value="ECO:0007669"/>
    <property type="project" value="UniProtKB-EC"/>
</dbReference>
<gene>
    <name evidence="8" type="ORF">CXB77_09495</name>
</gene>
<evidence type="ECO:0000256" key="3">
    <source>
        <dbReference type="ARBA" id="ARBA00022553"/>
    </source>
</evidence>
<keyword evidence="3" id="KW-0597">Phosphoprotein</keyword>
<dbReference type="PROSITE" id="PS50113">
    <property type="entry name" value="PAC"/>
    <property type="match status" value="1"/>
</dbReference>
<dbReference type="Gene3D" id="3.30.450.40">
    <property type="match status" value="1"/>
</dbReference>
<dbReference type="PANTHER" id="PTHR43304">
    <property type="entry name" value="PHYTOCHROME-LIKE PROTEIN CPH1"/>
    <property type="match status" value="1"/>
</dbReference>
<dbReference type="SUPFAM" id="SSF55785">
    <property type="entry name" value="PYP-like sensor domain (PAS domain)"/>
    <property type="match status" value="2"/>
</dbReference>
<evidence type="ECO:0000259" key="7">
    <source>
        <dbReference type="PROSITE" id="PS50113"/>
    </source>
</evidence>
<dbReference type="PROSITE" id="PS50112">
    <property type="entry name" value="PAS"/>
    <property type="match status" value="1"/>
</dbReference>
<dbReference type="InterPro" id="IPR013655">
    <property type="entry name" value="PAS_fold_3"/>
</dbReference>
<dbReference type="InterPro" id="IPR029016">
    <property type="entry name" value="GAF-like_dom_sf"/>
</dbReference>
<protein>
    <recommendedName>
        <fullName evidence="2">histidine kinase</fullName>
        <ecNumber evidence="2">2.7.13.3</ecNumber>
    </recommendedName>
</protein>
<reference evidence="8 9" key="1">
    <citation type="submission" date="2018-01" db="EMBL/GenBank/DDBJ databases">
        <title>The complete genome sequence of Chromatium okenii LaCa, a purple sulfur bacterium with a turbulent life.</title>
        <authorList>
            <person name="Luedin S.M."/>
            <person name="Liechti N."/>
            <person name="Storelli N."/>
            <person name="Danza F."/>
            <person name="Wittwer M."/>
            <person name="Pothier J.F."/>
            <person name="Tonolla M.A."/>
        </authorList>
    </citation>
    <scope>NUCLEOTIDE SEQUENCE [LARGE SCALE GENOMIC DNA]</scope>
    <source>
        <strain evidence="8 9">LaCa</strain>
    </source>
</reference>
<dbReference type="Proteomes" id="UP000239936">
    <property type="component" value="Unassembled WGS sequence"/>
</dbReference>
<evidence type="ECO:0000313" key="8">
    <source>
        <dbReference type="EMBL" id="PQJ96057.1"/>
    </source>
</evidence>
<organism evidence="8 9">
    <name type="scientific">Chromatium okenii</name>
    <dbReference type="NCBI Taxonomy" id="61644"/>
    <lineage>
        <taxon>Bacteria</taxon>
        <taxon>Pseudomonadati</taxon>
        <taxon>Pseudomonadota</taxon>
        <taxon>Gammaproteobacteria</taxon>
        <taxon>Chromatiales</taxon>
        <taxon>Chromatiaceae</taxon>
        <taxon>Chromatium</taxon>
    </lineage>
</organism>
<dbReference type="InterPro" id="IPR035965">
    <property type="entry name" value="PAS-like_dom_sf"/>
</dbReference>
<dbReference type="Pfam" id="PF08447">
    <property type="entry name" value="PAS_3"/>
    <property type="match status" value="1"/>
</dbReference>
<dbReference type="SMART" id="SM00091">
    <property type="entry name" value="PAS"/>
    <property type="match status" value="2"/>
</dbReference>
<feature type="domain" description="PAC" evidence="7">
    <location>
        <begin position="1"/>
        <end position="19"/>
    </location>
</feature>
<evidence type="ECO:0000256" key="2">
    <source>
        <dbReference type="ARBA" id="ARBA00012438"/>
    </source>
</evidence>
<name>A0A2S7XQN7_9GAMM</name>
<dbReference type="RefSeq" id="WP_105073694.1">
    <property type="nucleotide sequence ID" value="NZ_PPGH01000035.1"/>
</dbReference>
<evidence type="ECO:0000256" key="4">
    <source>
        <dbReference type="ARBA" id="ARBA00022679"/>
    </source>
</evidence>
<dbReference type="EMBL" id="PPGH01000035">
    <property type="protein sequence ID" value="PQJ96057.1"/>
    <property type="molecule type" value="Genomic_DNA"/>
</dbReference>
<accession>A0A2S7XQN7</accession>
<dbReference type="InterPro" id="IPR003018">
    <property type="entry name" value="GAF"/>
</dbReference>
<dbReference type="SMART" id="SM00065">
    <property type="entry name" value="GAF"/>
    <property type="match status" value="1"/>
</dbReference>
<keyword evidence="9" id="KW-1185">Reference proteome</keyword>
<dbReference type="InterPro" id="IPR000014">
    <property type="entry name" value="PAS"/>
</dbReference>
<dbReference type="InterPro" id="IPR000700">
    <property type="entry name" value="PAS-assoc_C"/>
</dbReference>
<dbReference type="SUPFAM" id="SSF55781">
    <property type="entry name" value="GAF domain-like"/>
    <property type="match status" value="1"/>
</dbReference>
<sequence>MAIIRDITDLRRAEEQLNRERYLLAERVKEQRCLYEVFRLSEDLEMPLEPLMHNVLEQLIISQQEPELMIARIDWGVYNVMTPDFTITPWMRSVDDFTNRLDPLCLQLGYRSAPPRQRDEPLFLPEKIALMEMVISRLSGILSRRRAVHILREQETLFGQTTDAILLIDPSNSRFVQFNTAAHQRLGYSRKEFSQLSVADIQADHSVIDIESNTQAIFDGKISGFETRHRAKDGQIQDVEITFRLVNHSGRTLISAVWRDISEQKARESEHLARTARLQLHTQLIREISSLDSGINGELELFAQEITERLAQILKITRVSVWRFNSDLSTLHCVDLYDLNTGIHAAEIKLETAMYRHEFDCLIRQRYVDASDALTDPRTAGYVESYLKPLGITSMLDCCILSSNQPRGMICFEHVGQAYRWSEDEIVFGCQVADQLGMVLLHRERLKVVRALRQSELFLNRAQAVSQTGHWRLDIAQDQLLWSDETYRIFGLPPDTPINLKVFFNCLHPADRALVAESWNRALAGEPYRVTHRIVVGNTTRWVEERAELEFDANGNA</sequence>
<evidence type="ECO:0000259" key="6">
    <source>
        <dbReference type="PROSITE" id="PS50112"/>
    </source>
</evidence>
<dbReference type="PANTHER" id="PTHR43304:SF1">
    <property type="entry name" value="PAC DOMAIN-CONTAINING PROTEIN"/>
    <property type="match status" value="1"/>
</dbReference>
<evidence type="ECO:0000313" key="9">
    <source>
        <dbReference type="Proteomes" id="UP000239936"/>
    </source>
</evidence>
<comment type="catalytic activity">
    <reaction evidence="1">
        <text>ATP + protein L-histidine = ADP + protein N-phospho-L-histidine.</text>
        <dbReference type="EC" id="2.7.13.3"/>
    </reaction>
</comment>
<feature type="domain" description="PAS" evidence="6">
    <location>
        <begin position="480"/>
        <end position="526"/>
    </location>
</feature>
<dbReference type="AlphaFoldDB" id="A0A2S7XQN7"/>
<keyword evidence="4" id="KW-0808">Transferase</keyword>
<comment type="caution">
    <text evidence="8">The sequence shown here is derived from an EMBL/GenBank/DDBJ whole genome shotgun (WGS) entry which is preliminary data.</text>
</comment>
<dbReference type="Gene3D" id="3.30.450.20">
    <property type="entry name" value="PAS domain"/>
    <property type="match status" value="2"/>
</dbReference>
<dbReference type="OrthoDB" id="8573350at2"/>
<dbReference type="Pfam" id="PF01590">
    <property type="entry name" value="GAF"/>
    <property type="match status" value="1"/>
</dbReference>
<dbReference type="CDD" id="cd00130">
    <property type="entry name" value="PAS"/>
    <property type="match status" value="2"/>
</dbReference>
<evidence type="ECO:0000256" key="1">
    <source>
        <dbReference type="ARBA" id="ARBA00000085"/>
    </source>
</evidence>
<proteinExistence type="predicted"/>